<organism evidence="5 6">
    <name type="scientific">Bombardia bombarda</name>
    <dbReference type="NCBI Taxonomy" id="252184"/>
    <lineage>
        <taxon>Eukaryota</taxon>
        <taxon>Fungi</taxon>
        <taxon>Dikarya</taxon>
        <taxon>Ascomycota</taxon>
        <taxon>Pezizomycotina</taxon>
        <taxon>Sordariomycetes</taxon>
        <taxon>Sordariomycetidae</taxon>
        <taxon>Sordariales</taxon>
        <taxon>Lasiosphaeriaceae</taxon>
        <taxon>Bombardia</taxon>
    </lineage>
</organism>
<dbReference type="PANTHER" id="PTHR24198">
    <property type="entry name" value="ANKYRIN REPEAT AND PROTEIN KINASE DOMAIN-CONTAINING PROTEIN"/>
    <property type="match status" value="1"/>
</dbReference>
<dbReference type="InterPro" id="IPR002110">
    <property type="entry name" value="Ankyrin_rpt"/>
</dbReference>
<evidence type="ECO:0000313" key="6">
    <source>
        <dbReference type="Proteomes" id="UP001174934"/>
    </source>
</evidence>
<dbReference type="PANTHER" id="PTHR24198:SF165">
    <property type="entry name" value="ANKYRIN REPEAT-CONTAINING PROTEIN-RELATED"/>
    <property type="match status" value="1"/>
</dbReference>
<dbReference type="PRINTS" id="PR01415">
    <property type="entry name" value="ANKYRIN"/>
</dbReference>
<dbReference type="InterPro" id="IPR036770">
    <property type="entry name" value="Ankyrin_rpt-contain_sf"/>
</dbReference>
<feature type="repeat" description="ANK" evidence="3">
    <location>
        <begin position="1380"/>
        <end position="1412"/>
    </location>
</feature>
<sequence>MFIGYDVGGTLIKAAAVLSQRQKYKEIHSSIRTLVFLGCPHMGPKFDLVSGCSSLLTSHMPSFLALMWDLAMPLADWILDTNHKFAESRFSTLAYIINLVSSHPDPKQRVFAPSIASMRLPFETLYEAKRAHEDLGKHLPEVFAKVNIWDWRIPSDSINTRMHIRHFVSQIPPQHPTETLPIEEYKPECRASINDLQGCIKGYGAHLRLIDTSGDSASQIAEHLYTWVHASTDDSTVDLTLALRFIFNSEDCRYESAEAMLHNGLAELCCKFPRGQSRADVENAVGFLSICRDLHLEDLYATFVDILLQILGTKMVALDHTNTRYVIVLGNLDNDVRNGMWLFRRLQETISDCELNVTILVTSSNPASLTPKPESIVAPGSAQSHPAGGNEATKGEKGTHSLAPSSNRIQEHTATVHTSIMALVQKRKELFSHIKTLFQLAESCGRDKPLWRMVINWLNVTRLPMGGEISGFLSQLLPVTPNKIFKSILMSINSEQGSTSKAFFMVECVLVAFRPLTLSEVFDFMLGLLDWENQSSDGIPDIPSEVIMVKRLQIDCGGLLTVRRGEVVLGHSELRNYLLTSQDYVIDSLLLHKSENLIHKKMAENCLSYMSSSDKRKLMQPRASGSGSQHTTFECRDDFLSYAVKYWLRHAKHAVKEGIFKSEACKNFLMEQHVIRLWSTLYLGMSPSAASHRKVPCERFSCLSIFAEHEAEELLEIMVTQYQPLGSTILSSAFLDALVAAAGVGNVRMIKLLMNTAEIGDEVLDRPILAAIESGNIDALSMIINSERKNPGRVKDLTTLLARAASLGRTAAVRQLLLMIRTSGSSIDISKAVSPLSYACQRGFLEIVELLFRDGVSIFTRFQEHAIATPVKFAVKFGHLTILKALVSRFTQLPEDPQTIQIYRRVIYTAGRFGMHTPIQYVLSDMQEMLSRQRGNFTKSEQSVSEENREIVALYLAREIVGVAKDERDYATVVKSAIQFPSLAMGVIDVLTIPNDQIKESDFPSVFTDWLRAAVLADNPKLVRLVFENGSKAPWATIEVLRSTATEAFSVAINYSTSHLPFLIEKGADIASPLANGATPLYHAVSRGSIDVVKILIEAKVDVNAIGIGAWYPIHGACSDVRITRMLLAAGADVNVLGVSSSRSNSWSALGLAVLQDSGDVVAELLEANLGRESLRNGLETASEAQSQELVEAIMPYCPDASYLPSTILHLQVRHSNLQMLKLLLGNQYKIDPNMRGDGDNTPLHYISRTTSIDVVDFLIQQGANMEFRNKYRETPLTIAIRETNHVIVKYLIDHESLSNIKDSFNSGPFHLACFLGTLEMVKILHDSRANLVNVDLVSQGYMGTPLMAALRREESEEKQSIVRYLLEEANAQVNLASPYWGSPLHLACLTSTPETMLMLIGRGADVNVVDRGGRTPLHFALYRTREHVELLLQPQHGADLDAVDALERHALHFAVLSGRLDLVMFVLKKRPNLLDKTDAHGWTPLMWALRRSSLWQVTTNERAKIVKELINHGARRAVHGNSVNGPWSPLTLASYYDFPNKIISAVKPTSKDLRKLSESDRDWPWKYPADKLGVWAKGFCDHCLLVR</sequence>
<reference evidence="5" key="1">
    <citation type="submission" date="2023-06" db="EMBL/GenBank/DDBJ databases">
        <title>Genome-scale phylogeny and comparative genomics of the fungal order Sordariales.</title>
        <authorList>
            <consortium name="Lawrence Berkeley National Laboratory"/>
            <person name="Hensen N."/>
            <person name="Bonometti L."/>
            <person name="Westerberg I."/>
            <person name="Brannstrom I.O."/>
            <person name="Guillou S."/>
            <person name="Cros-Aarteil S."/>
            <person name="Calhoun S."/>
            <person name="Haridas S."/>
            <person name="Kuo A."/>
            <person name="Mondo S."/>
            <person name="Pangilinan J."/>
            <person name="Riley R."/>
            <person name="LaButti K."/>
            <person name="Andreopoulos B."/>
            <person name="Lipzen A."/>
            <person name="Chen C."/>
            <person name="Yanf M."/>
            <person name="Daum C."/>
            <person name="Ng V."/>
            <person name="Clum A."/>
            <person name="Steindorff A."/>
            <person name="Ohm R."/>
            <person name="Martin F."/>
            <person name="Silar P."/>
            <person name="Natvig D."/>
            <person name="Lalanne C."/>
            <person name="Gautier V."/>
            <person name="Ament-velasquez S.L."/>
            <person name="Kruys A."/>
            <person name="Hutchinson M.I."/>
            <person name="Powell A.J."/>
            <person name="Barry K."/>
            <person name="Miller A.N."/>
            <person name="Grigoriev I.V."/>
            <person name="Debuchy R."/>
            <person name="Gladieux P."/>
            <person name="Thoren M.H."/>
            <person name="Johannesson H."/>
        </authorList>
    </citation>
    <scope>NUCLEOTIDE SEQUENCE</scope>
    <source>
        <strain evidence="5">SMH3391-2</strain>
    </source>
</reference>
<feature type="repeat" description="ANK" evidence="3">
    <location>
        <begin position="1413"/>
        <end position="1446"/>
    </location>
</feature>
<evidence type="ECO:0000313" key="5">
    <source>
        <dbReference type="EMBL" id="KAK0636150.1"/>
    </source>
</evidence>
<name>A0AA39XNA9_9PEZI</name>
<evidence type="ECO:0000256" key="3">
    <source>
        <dbReference type="PROSITE-ProRule" id="PRU00023"/>
    </source>
</evidence>
<dbReference type="Proteomes" id="UP001174934">
    <property type="component" value="Unassembled WGS sequence"/>
</dbReference>
<dbReference type="PROSITE" id="PS50088">
    <property type="entry name" value="ANK_REPEAT"/>
    <property type="match status" value="4"/>
</dbReference>
<keyword evidence="1" id="KW-0677">Repeat</keyword>
<feature type="region of interest" description="Disordered" evidence="4">
    <location>
        <begin position="367"/>
        <end position="407"/>
    </location>
</feature>
<accession>A0AA39XNA9</accession>
<dbReference type="SMART" id="SM00248">
    <property type="entry name" value="ANK"/>
    <property type="match status" value="15"/>
</dbReference>
<keyword evidence="2 3" id="KW-0040">ANK repeat</keyword>
<dbReference type="Gene3D" id="1.25.40.20">
    <property type="entry name" value="Ankyrin repeat-containing domain"/>
    <property type="match status" value="4"/>
</dbReference>
<keyword evidence="6" id="KW-1185">Reference proteome</keyword>
<evidence type="ECO:0000256" key="2">
    <source>
        <dbReference type="ARBA" id="ARBA00023043"/>
    </source>
</evidence>
<gene>
    <name evidence="5" type="ORF">B0T17DRAFT_69732</name>
</gene>
<comment type="caution">
    <text evidence="5">The sequence shown here is derived from an EMBL/GenBank/DDBJ whole genome shotgun (WGS) entry which is preliminary data.</text>
</comment>
<dbReference type="EMBL" id="JAULSR010000001">
    <property type="protein sequence ID" value="KAK0636150.1"/>
    <property type="molecule type" value="Genomic_DNA"/>
</dbReference>
<evidence type="ECO:0000256" key="1">
    <source>
        <dbReference type="ARBA" id="ARBA00022737"/>
    </source>
</evidence>
<feature type="repeat" description="ANK" evidence="3">
    <location>
        <begin position="1076"/>
        <end position="1108"/>
    </location>
</feature>
<feature type="repeat" description="ANK" evidence="3">
    <location>
        <begin position="1239"/>
        <end position="1271"/>
    </location>
</feature>
<dbReference type="Pfam" id="PF12796">
    <property type="entry name" value="Ank_2"/>
    <property type="match status" value="3"/>
</dbReference>
<protein>
    <submittedName>
        <fullName evidence="5">Ankyrin repeat-containing domain protein</fullName>
    </submittedName>
</protein>
<proteinExistence type="predicted"/>
<dbReference type="PROSITE" id="PS50297">
    <property type="entry name" value="ANK_REP_REGION"/>
    <property type="match status" value="3"/>
</dbReference>
<evidence type="ECO:0000256" key="4">
    <source>
        <dbReference type="SAM" id="MobiDB-lite"/>
    </source>
</evidence>
<dbReference type="SUPFAM" id="SSF48403">
    <property type="entry name" value="Ankyrin repeat"/>
    <property type="match status" value="2"/>
</dbReference>